<dbReference type="PANTHER" id="PTHR23011:SF28">
    <property type="entry name" value="CYCLIC NUCLEOTIDE-BINDING DOMAIN CONTAINING PROTEIN"/>
    <property type="match status" value="1"/>
</dbReference>
<feature type="region of interest" description="Disordered" evidence="1">
    <location>
        <begin position="528"/>
        <end position="558"/>
    </location>
</feature>
<gene>
    <name evidence="3" type="ORF">H257_13381</name>
</gene>
<dbReference type="PROSITE" id="PS50042">
    <property type="entry name" value="CNMP_BINDING_3"/>
    <property type="match status" value="2"/>
</dbReference>
<proteinExistence type="predicted"/>
<name>W4FWC5_APHAT</name>
<dbReference type="CDD" id="cd00038">
    <property type="entry name" value="CAP_ED"/>
    <property type="match status" value="2"/>
</dbReference>
<dbReference type="RefSeq" id="XP_009839181.1">
    <property type="nucleotide sequence ID" value="XM_009840879.1"/>
</dbReference>
<dbReference type="InterPro" id="IPR018490">
    <property type="entry name" value="cNMP-bd_dom_sf"/>
</dbReference>
<evidence type="ECO:0000313" key="3">
    <source>
        <dbReference type="EMBL" id="ETV71241.1"/>
    </source>
</evidence>
<dbReference type="AlphaFoldDB" id="W4FWC5"/>
<dbReference type="PANTHER" id="PTHR23011">
    <property type="entry name" value="CYCLIC NUCLEOTIDE-BINDING DOMAIN CONTAINING PROTEIN"/>
    <property type="match status" value="1"/>
</dbReference>
<dbReference type="SMART" id="SM00100">
    <property type="entry name" value="cNMP"/>
    <property type="match status" value="2"/>
</dbReference>
<feature type="domain" description="Cyclic nucleotide-binding" evidence="2">
    <location>
        <begin position="103"/>
        <end position="231"/>
    </location>
</feature>
<dbReference type="SUPFAM" id="SSF51206">
    <property type="entry name" value="cAMP-binding domain-like"/>
    <property type="match status" value="2"/>
</dbReference>
<feature type="compositionally biased region" description="Basic and acidic residues" evidence="1">
    <location>
        <begin position="546"/>
        <end position="558"/>
    </location>
</feature>
<dbReference type="VEuPathDB" id="FungiDB:H257_13381"/>
<dbReference type="EMBL" id="KI913161">
    <property type="protein sequence ID" value="ETV71241.1"/>
    <property type="molecule type" value="Genomic_DNA"/>
</dbReference>
<evidence type="ECO:0000256" key="1">
    <source>
        <dbReference type="SAM" id="MobiDB-lite"/>
    </source>
</evidence>
<sequence>MPKPTPAPAPSGDTFTPLLPLIPRKNTKSIEPTLKTRGRNSHFFDAHGRWKSSLELPDVAAVDPSQALDAIKHVLAADPTNRSDTALHLVYKWMKENCKNTMIFGSSHDYIGREICRQMRLIKLPSRAMLIRQGDTGDRCYILIDGLVDVYCKDNSHILGCDETTTNLQYKVVKPTIDYGEYKATLGPGTVVGDVVLLNPSARRNATVIVSNLTVECYLVYLGRVDYVRLIRTVSMETSHYVQAEVLDYMYLFQKWPTADRMKIVAQMRSISFRANDYLYRAGTIAKTMFVLVSGECMERQNFNLLDSPRHLLLSKQKAEIKINIELMLLGPGELANEHAFLKANQIGAFDIKAVTDVHALCITRHLYDLLAVSEKDFIKDMLVKLQFLATDRDDYRRERLEFGSRYPDAHVAMTWQLMRMGNLRCARCGRRGHLANELARCHHERKDDWAPLQLRIEKQLGQTHAVLQQMTRATSTVVTQLSPPIAKRSSAAYVEAMMQDNDAMLPSAKDQLADCWRQRLLVFPSLTKPSIQKEHDQEDEEEECHNDSDGDERGMGG</sequence>
<dbReference type="GeneID" id="20815377"/>
<dbReference type="STRING" id="112090.W4FWC5"/>
<dbReference type="OrthoDB" id="2021138at2759"/>
<accession>W4FWC5</accession>
<dbReference type="InterPro" id="IPR014710">
    <property type="entry name" value="RmlC-like_jellyroll"/>
</dbReference>
<dbReference type="InterPro" id="IPR000595">
    <property type="entry name" value="cNMP-bd_dom"/>
</dbReference>
<organism evidence="3">
    <name type="scientific">Aphanomyces astaci</name>
    <name type="common">Crayfish plague agent</name>
    <dbReference type="NCBI Taxonomy" id="112090"/>
    <lineage>
        <taxon>Eukaryota</taxon>
        <taxon>Sar</taxon>
        <taxon>Stramenopiles</taxon>
        <taxon>Oomycota</taxon>
        <taxon>Saprolegniomycetes</taxon>
        <taxon>Saprolegniales</taxon>
        <taxon>Verrucalvaceae</taxon>
        <taxon>Aphanomyces</taxon>
    </lineage>
</organism>
<feature type="domain" description="Cyclic nucleotide-binding" evidence="2">
    <location>
        <begin position="252"/>
        <end position="371"/>
    </location>
</feature>
<reference evidence="3" key="1">
    <citation type="submission" date="2013-12" db="EMBL/GenBank/DDBJ databases">
        <title>The Genome Sequence of Aphanomyces astaci APO3.</title>
        <authorList>
            <consortium name="The Broad Institute Genomics Platform"/>
            <person name="Russ C."/>
            <person name="Tyler B."/>
            <person name="van West P."/>
            <person name="Dieguez-Uribeondo J."/>
            <person name="Young S.K."/>
            <person name="Zeng Q."/>
            <person name="Gargeya S."/>
            <person name="Fitzgerald M."/>
            <person name="Abouelleil A."/>
            <person name="Alvarado L."/>
            <person name="Chapman S.B."/>
            <person name="Gainer-Dewar J."/>
            <person name="Goldberg J."/>
            <person name="Griggs A."/>
            <person name="Gujja S."/>
            <person name="Hansen M."/>
            <person name="Howarth C."/>
            <person name="Imamovic A."/>
            <person name="Ireland A."/>
            <person name="Larimer J."/>
            <person name="McCowan C."/>
            <person name="Murphy C."/>
            <person name="Pearson M."/>
            <person name="Poon T.W."/>
            <person name="Priest M."/>
            <person name="Roberts A."/>
            <person name="Saif S."/>
            <person name="Shea T."/>
            <person name="Sykes S."/>
            <person name="Wortman J."/>
            <person name="Nusbaum C."/>
            <person name="Birren B."/>
        </authorList>
    </citation>
    <scope>NUCLEOTIDE SEQUENCE [LARGE SCALE GENOMIC DNA]</scope>
    <source>
        <strain evidence="3">APO3</strain>
    </source>
</reference>
<protein>
    <recommendedName>
        <fullName evidence="2">Cyclic nucleotide-binding domain-containing protein</fullName>
    </recommendedName>
</protein>
<evidence type="ECO:0000259" key="2">
    <source>
        <dbReference type="PROSITE" id="PS50042"/>
    </source>
</evidence>
<dbReference type="Gene3D" id="2.60.120.10">
    <property type="entry name" value="Jelly Rolls"/>
    <property type="match status" value="2"/>
</dbReference>